<dbReference type="EMBL" id="DS113294">
    <property type="protein sequence ID" value="EAY12908.1"/>
    <property type="molecule type" value="Genomic_DNA"/>
</dbReference>
<protein>
    <recommendedName>
        <fullName evidence="1">YdhG-like domain-containing protein</fullName>
    </recommendedName>
</protein>
<dbReference type="KEGG" id="tva:4770878"/>
<sequence>MSVKGNRQCHPASKYSEEVTKFIDEYDGEAKEMMLKMRAIIHSCNDEISEKISWQMPTFVYHGNLVHFCPAKKHMGFYPTPSAITEFADRLSNYHTSKGAVQFPYNSILPEDLIKDMVNFGLKENAELAQENKKKRCCSKSKE</sequence>
<dbReference type="VEuPathDB" id="TrichDB:TVAGG3_1017630"/>
<dbReference type="SUPFAM" id="SSF159888">
    <property type="entry name" value="YdhG-like"/>
    <property type="match status" value="1"/>
</dbReference>
<dbReference type="OrthoDB" id="10260910at2759"/>
<evidence type="ECO:0000259" key="1">
    <source>
        <dbReference type="Pfam" id="PF08818"/>
    </source>
</evidence>
<dbReference type="VEuPathDB" id="TrichDB:TVAG_430740"/>
<gene>
    <name evidence="2" type="ORF">TVAG_430740</name>
</gene>
<dbReference type="RefSeq" id="XP_001325131.1">
    <property type="nucleotide sequence ID" value="XM_001325096.1"/>
</dbReference>
<evidence type="ECO:0000313" key="3">
    <source>
        <dbReference type="Proteomes" id="UP000001542"/>
    </source>
</evidence>
<accession>A2E398</accession>
<feature type="domain" description="YdhG-like" evidence="1">
    <location>
        <begin position="31"/>
        <end position="120"/>
    </location>
</feature>
<dbReference type="Proteomes" id="UP000001542">
    <property type="component" value="Unassembled WGS sequence"/>
</dbReference>
<keyword evidence="3" id="KW-1185">Reference proteome</keyword>
<name>A2E398_TRIV3</name>
<dbReference type="InterPro" id="IPR014922">
    <property type="entry name" value="YdhG-like"/>
</dbReference>
<dbReference type="AlphaFoldDB" id="A2E398"/>
<dbReference type="Gene3D" id="3.90.1150.200">
    <property type="match status" value="1"/>
</dbReference>
<dbReference type="InParanoid" id="A2E398"/>
<proteinExistence type="predicted"/>
<organism evidence="2 3">
    <name type="scientific">Trichomonas vaginalis (strain ATCC PRA-98 / G3)</name>
    <dbReference type="NCBI Taxonomy" id="412133"/>
    <lineage>
        <taxon>Eukaryota</taxon>
        <taxon>Metamonada</taxon>
        <taxon>Parabasalia</taxon>
        <taxon>Trichomonadida</taxon>
        <taxon>Trichomonadidae</taxon>
        <taxon>Trichomonas</taxon>
    </lineage>
</organism>
<evidence type="ECO:0000313" key="2">
    <source>
        <dbReference type="EMBL" id="EAY12908.1"/>
    </source>
</evidence>
<reference evidence="2" key="2">
    <citation type="journal article" date="2007" name="Science">
        <title>Draft genome sequence of the sexually transmitted pathogen Trichomonas vaginalis.</title>
        <authorList>
            <person name="Carlton J.M."/>
            <person name="Hirt R.P."/>
            <person name="Silva J.C."/>
            <person name="Delcher A.L."/>
            <person name="Schatz M."/>
            <person name="Zhao Q."/>
            <person name="Wortman J.R."/>
            <person name="Bidwell S.L."/>
            <person name="Alsmark U.C.M."/>
            <person name="Besteiro S."/>
            <person name="Sicheritz-Ponten T."/>
            <person name="Noel C.J."/>
            <person name="Dacks J.B."/>
            <person name="Foster P.G."/>
            <person name="Simillion C."/>
            <person name="Van de Peer Y."/>
            <person name="Miranda-Saavedra D."/>
            <person name="Barton G.J."/>
            <person name="Westrop G.D."/>
            <person name="Mueller S."/>
            <person name="Dessi D."/>
            <person name="Fiori P.L."/>
            <person name="Ren Q."/>
            <person name="Paulsen I."/>
            <person name="Zhang H."/>
            <person name="Bastida-Corcuera F.D."/>
            <person name="Simoes-Barbosa A."/>
            <person name="Brown M.T."/>
            <person name="Hayes R.D."/>
            <person name="Mukherjee M."/>
            <person name="Okumura C.Y."/>
            <person name="Schneider R."/>
            <person name="Smith A.J."/>
            <person name="Vanacova S."/>
            <person name="Villalvazo M."/>
            <person name="Haas B.J."/>
            <person name="Pertea M."/>
            <person name="Feldblyum T.V."/>
            <person name="Utterback T.R."/>
            <person name="Shu C.L."/>
            <person name="Osoegawa K."/>
            <person name="de Jong P.J."/>
            <person name="Hrdy I."/>
            <person name="Horvathova L."/>
            <person name="Zubacova Z."/>
            <person name="Dolezal P."/>
            <person name="Malik S.B."/>
            <person name="Logsdon J.M. Jr."/>
            <person name="Henze K."/>
            <person name="Gupta A."/>
            <person name="Wang C.C."/>
            <person name="Dunne R.L."/>
            <person name="Upcroft J.A."/>
            <person name="Upcroft P."/>
            <person name="White O."/>
            <person name="Salzberg S.L."/>
            <person name="Tang P."/>
            <person name="Chiu C.-H."/>
            <person name="Lee Y.-S."/>
            <person name="Embley T.M."/>
            <person name="Coombs G.H."/>
            <person name="Mottram J.C."/>
            <person name="Tachezy J."/>
            <person name="Fraser-Liggett C.M."/>
            <person name="Johnson P.J."/>
        </authorList>
    </citation>
    <scope>NUCLEOTIDE SEQUENCE [LARGE SCALE GENOMIC DNA]</scope>
    <source>
        <strain evidence="2">G3</strain>
    </source>
</reference>
<dbReference type="SMR" id="A2E398"/>
<reference evidence="2" key="1">
    <citation type="submission" date="2006-10" db="EMBL/GenBank/DDBJ databases">
        <authorList>
            <person name="Amadeo P."/>
            <person name="Zhao Q."/>
            <person name="Wortman J."/>
            <person name="Fraser-Liggett C."/>
            <person name="Carlton J."/>
        </authorList>
    </citation>
    <scope>NUCLEOTIDE SEQUENCE</scope>
    <source>
        <strain evidence="2">G3</strain>
    </source>
</reference>
<dbReference type="Pfam" id="PF08818">
    <property type="entry name" value="DUF1801"/>
    <property type="match status" value="1"/>
</dbReference>